<dbReference type="AlphaFoldDB" id="A0A5C6QQT0"/>
<keyword evidence="1" id="KW-0602">Photosynthesis</keyword>
<comment type="caution">
    <text evidence="6">The sequence shown here is derived from an EMBL/GenBank/DDBJ whole genome shotgun (WGS) entry which is preliminary data.</text>
</comment>
<evidence type="ECO:0000313" key="8">
    <source>
        <dbReference type="Proteomes" id="UP000321917"/>
    </source>
</evidence>
<keyword evidence="2" id="KW-0604">Photosystem II</keyword>
<dbReference type="SUPFAM" id="SSF50939">
    <property type="entry name" value="Sialidases"/>
    <property type="match status" value="1"/>
</dbReference>
<evidence type="ECO:0000313" key="6">
    <source>
        <dbReference type="EMBL" id="TWX71495.1"/>
    </source>
</evidence>
<dbReference type="InterPro" id="IPR036278">
    <property type="entry name" value="Sialidase_sf"/>
</dbReference>
<dbReference type="InterPro" id="IPR028203">
    <property type="entry name" value="PSII_CF48-like_dom"/>
</dbReference>
<evidence type="ECO:0000256" key="2">
    <source>
        <dbReference type="ARBA" id="ARBA00023276"/>
    </source>
</evidence>
<accession>A0A5C6QQT0</accession>
<evidence type="ECO:0000313" key="5">
    <source>
        <dbReference type="EMBL" id="TWX62584.1"/>
    </source>
</evidence>
<name>A0A5C6QQT0_9GAMM</name>
<feature type="domain" description="Photosynthesis system II assembly factor Ycf48/Hcf136-like" evidence="4">
    <location>
        <begin position="196"/>
        <end position="299"/>
    </location>
</feature>
<dbReference type="PANTHER" id="PTHR47199">
    <property type="entry name" value="PHOTOSYSTEM II STABILITY/ASSEMBLY FACTOR HCF136, CHLOROPLASTIC"/>
    <property type="match status" value="1"/>
</dbReference>
<feature type="signal peptide" evidence="3">
    <location>
        <begin position="1"/>
        <end position="19"/>
    </location>
</feature>
<proteinExistence type="predicted"/>
<sequence length="336" mass="37297">MQRLLAFLFSALFFLNAFSQQLPAMQAPLASKSLMLDIFKINDKQLVAVGERGHILLSNDAITWRQANVPVRTTLTAVYFIDASHGWAVGHDATILFSGDGGENWQVQQYLPAQQKPLLDITFKDKNEGIAIGAYGQQYRTNDGGENWTFEFHGEFLFPEDLAYLEELKEQDEEAYLDEQGSILAHFNSIFKDGRTLYMVGEVGLIAKSNDFAEKWLPFDKIYQGSFNDIARTQQGNLLVVGLRGNIFRSLKSGAPWQHINTKTQALLNSIVLGDNGSIFVLGNNGVILKSDDDGVSFSLNIQADGKALISGVWFNNQLVIVSEVGLKVVALTKLK</sequence>
<dbReference type="Gene3D" id="2.130.10.10">
    <property type="entry name" value="YVTN repeat-like/Quinoprotein amine dehydrogenase"/>
    <property type="match status" value="2"/>
</dbReference>
<keyword evidence="3" id="KW-0732">Signal</keyword>
<dbReference type="Proteomes" id="UP000321525">
    <property type="component" value="Unassembled WGS sequence"/>
</dbReference>
<dbReference type="PANTHER" id="PTHR47199:SF2">
    <property type="entry name" value="PHOTOSYSTEM II STABILITY_ASSEMBLY FACTOR HCF136, CHLOROPLASTIC"/>
    <property type="match status" value="1"/>
</dbReference>
<keyword evidence="7" id="KW-1185">Reference proteome</keyword>
<dbReference type="EMBL" id="VOLR01000002">
    <property type="protein sequence ID" value="TWX62584.1"/>
    <property type="molecule type" value="Genomic_DNA"/>
</dbReference>
<dbReference type="GO" id="GO:0015979">
    <property type="term" value="P:photosynthesis"/>
    <property type="evidence" value="ECO:0007669"/>
    <property type="project" value="UniProtKB-KW"/>
</dbReference>
<dbReference type="OrthoDB" id="9813892at2"/>
<dbReference type="Proteomes" id="UP000321917">
    <property type="component" value="Unassembled WGS sequence"/>
</dbReference>
<feature type="chain" id="PRO_5023010474" description="Photosynthesis system II assembly factor Ycf48/Hcf136-like domain-containing protein" evidence="3">
    <location>
        <begin position="20"/>
        <end position="336"/>
    </location>
</feature>
<dbReference type="GO" id="GO:0009523">
    <property type="term" value="C:photosystem II"/>
    <property type="evidence" value="ECO:0007669"/>
    <property type="project" value="UniProtKB-KW"/>
</dbReference>
<organism evidence="6 8">
    <name type="scientific">Colwellia hornerae</name>
    <dbReference type="NCBI Taxonomy" id="89402"/>
    <lineage>
        <taxon>Bacteria</taxon>
        <taxon>Pseudomonadati</taxon>
        <taxon>Pseudomonadota</taxon>
        <taxon>Gammaproteobacteria</taxon>
        <taxon>Alteromonadales</taxon>
        <taxon>Colwelliaceae</taxon>
        <taxon>Colwellia</taxon>
    </lineage>
</organism>
<evidence type="ECO:0000313" key="7">
    <source>
        <dbReference type="Proteomes" id="UP000321525"/>
    </source>
</evidence>
<dbReference type="InterPro" id="IPR015943">
    <property type="entry name" value="WD40/YVTN_repeat-like_dom_sf"/>
</dbReference>
<evidence type="ECO:0000256" key="1">
    <source>
        <dbReference type="ARBA" id="ARBA00022531"/>
    </source>
</evidence>
<evidence type="ECO:0000256" key="3">
    <source>
        <dbReference type="SAM" id="SignalP"/>
    </source>
</evidence>
<evidence type="ECO:0000259" key="4">
    <source>
        <dbReference type="Pfam" id="PF14870"/>
    </source>
</evidence>
<gene>
    <name evidence="5" type="ORF">ESZ26_01770</name>
    <name evidence="6" type="ORF">ESZ27_01380</name>
</gene>
<protein>
    <recommendedName>
        <fullName evidence="4">Photosynthesis system II assembly factor Ycf48/Hcf136-like domain-containing protein</fullName>
    </recommendedName>
</protein>
<dbReference type="EMBL" id="VOLQ01000002">
    <property type="protein sequence ID" value="TWX71495.1"/>
    <property type="molecule type" value="Genomic_DNA"/>
</dbReference>
<reference evidence="6 8" key="1">
    <citation type="submission" date="2019-07" db="EMBL/GenBank/DDBJ databases">
        <title>Genomes of sea-ice associated Colwellia species.</title>
        <authorList>
            <person name="Bowman J.P."/>
        </authorList>
    </citation>
    <scope>NUCLEOTIDE SEQUENCE [LARGE SCALE GENOMIC DNA]</scope>
    <source>
        <strain evidence="5 7">ACAM 607</strain>
        <strain evidence="6 8">IC036</strain>
    </source>
</reference>
<feature type="domain" description="Photosynthesis system II assembly factor Ycf48/Hcf136-like" evidence="4">
    <location>
        <begin position="60"/>
        <end position="111"/>
    </location>
</feature>
<dbReference type="RefSeq" id="WP_146797303.1">
    <property type="nucleotide sequence ID" value="NZ_VOLP01000003.1"/>
</dbReference>
<dbReference type="Pfam" id="PF14870">
    <property type="entry name" value="PSII_BNR"/>
    <property type="match status" value="2"/>
</dbReference>